<keyword evidence="4" id="KW-0472">Membrane</keyword>
<keyword evidence="7" id="KW-1185">Reference proteome</keyword>
<dbReference type="Proteomes" id="UP000223913">
    <property type="component" value="Unassembled WGS sequence"/>
</dbReference>
<feature type="domain" description="Glycosyltransferase 2-like" evidence="5">
    <location>
        <begin position="63"/>
        <end position="183"/>
    </location>
</feature>
<dbReference type="InterPro" id="IPR029044">
    <property type="entry name" value="Nucleotide-diphossugar_trans"/>
</dbReference>
<evidence type="ECO:0000259" key="5">
    <source>
        <dbReference type="Pfam" id="PF00535"/>
    </source>
</evidence>
<keyword evidence="2" id="KW-0328">Glycosyltransferase</keyword>
<name>A0A2D0MYV1_FLAN2</name>
<evidence type="ECO:0000256" key="2">
    <source>
        <dbReference type="ARBA" id="ARBA00022676"/>
    </source>
</evidence>
<comment type="caution">
    <text evidence="6">The sequence shown here is derived from an EMBL/GenBank/DDBJ whole genome shotgun (WGS) entry which is preliminary data.</text>
</comment>
<feature type="transmembrane region" description="Helical" evidence="4">
    <location>
        <begin position="298"/>
        <end position="324"/>
    </location>
</feature>
<evidence type="ECO:0000313" key="6">
    <source>
        <dbReference type="EMBL" id="PHN01308.1"/>
    </source>
</evidence>
<keyword evidence="4" id="KW-1133">Transmembrane helix</keyword>
<keyword evidence="3 6" id="KW-0808">Transferase</keyword>
<feature type="transmembrane region" description="Helical" evidence="4">
    <location>
        <begin position="20"/>
        <end position="41"/>
    </location>
</feature>
<accession>A0A2D0MYV1</accession>
<gene>
    <name evidence="6" type="ORF">CRP01_37755</name>
</gene>
<dbReference type="AlphaFoldDB" id="A0A2D0MYV1"/>
<dbReference type="OrthoDB" id="9805625at2"/>
<keyword evidence="4" id="KW-0812">Transmembrane</keyword>
<reference evidence="6 7" key="1">
    <citation type="submission" date="2017-10" db="EMBL/GenBank/DDBJ databases">
        <title>The draft genome sequence of Lewinella nigricans NBRC 102662.</title>
        <authorList>
            <person name="Wang K."/>
        </authorList>
    </citation>
    <scope>NUCLEOTIDE SEQUENCE [LARGE SCALE GENOMIC DNA]</scope>
    <source>
        <strain evidence="6 7">NBRC 102662</strain>
    </source>
</reference>
<dbReference type="Gene3D" id="3.90.550.10">
    <property type="entry name" value="Spore Coat Polysaccharide Biosynthesis Protein SpsA, Chain A"/>
    <property type="match status" value="1"/>
</dbReference>
<dbReference type="Pfam" id="PF00535">
    <property type="entry name" value="Glycos_transf_2"/>
    <property type="match status" value="1"/>
</dbReference>
<proteinExistence type="inferred from homology"/>
<evidence type="ECO:0000256" key="3">
    <source>
        <dbReference type="ARBA" id="ARBA00022679"/>
    </source>
</evidence>
<dbReference type="EMBL" id="PDUD01000057">
    <property type="protein sequence ID" value="PHN01308.1"/>
    <property type="molecule type" value="Genomic_DNA"/>
</dbReference>
<dbReference type="PANTHER" id="PTHR43630:SF1">
    <property type="entry name" value="POLY-BETA-1,6-N-ACETYL-D-GLUCOSAMINE SYNTHASE"/>
    <property type="match status" value="1"/>
</dbReference>
<dbReference type="SUPFAM" id="SSF53448">
    <property type="entry name" value="Nucleotide-diphospho-sugar transferases"/>
    <property type="match status" value="1"/>
</dbReference>
<organism evidence="6 7">
    <name type="scientific">Flavilitoribacter nigricans (strain ATCC 23147 / DSM 23189 / NBRC 102662 / NCIMB 1420 / SS-2)</name>
    <name type="common">Lewinella nigricans</name>
    <dbReference type="NCBI Taxonomy" id="1122177"/>
    <lineage>
        <taxon>Bacteria</taxon>
        <taxon>Pseudomonadati</taxon>
        <taxon>Bacteroidota</taxon>
        <taxon>Saprospiria</taxon>
        <taxon>Saprospirales</taxon>
        <taxon>Lewinellaceae</taxon>
        <taxon>Flavilitoribacter</taxon>
    </lineage>
</organism>
<evidence type="ECO:0000313" key="7">
    <source>
        <dbReference type="Proteomes" id="UP000223913"/>
    </source>
</evidence>
<dbReference type="GO" id="GO:0016757">
    <property type="term" value="F:glycosyltransferase activity"/>
    <property type="evidence" value="ECO:0007669"/>
    <property type="project" value="UniProtKB-KW"/>
</dbReference>
<protein>
    <submittedName>
        <fullName evidence="6">Glycosyl transferase family 2</fullName>
    </submittedName>
</protein>
<sequence>MATGPGLRTPTYNHKLSGLAFFVLLAIITGLAYFGLIRFLLDRWERIPEWQLPPDFQPQTTVSVLIPARNEADNILNCLESLLRQQFPAHLLGIIVIDDHSTDDTARIVRELAHPQVRLLRPDGPGGGKKNALSHGIRHAKGEWILTTDADCLLPPHWIAAFVAYIQLHDPVFITGPVVFTYEPQPLERFQALDMLGTMLITGSGIQSDTIYMSNGANLAYPRAVFLEVGGFSGIDHLASGDDMLLMHKIKEQYPGRIAFLKSPLATVLTPAVSTWRAFVQQRLRWGTKSGTYQDKKIIVVLALVFFLCWGILLSPVLVIFYGWMGLLPGLILLGGKIIADRQLLGRAARYFQREALMRHFWPSQLLHILYIAGIGLLANLVRRYEWKGRKLR</sequence>
<dbReference type="PANTHER" id="PTHR43630">
    <property type="entry name" value="POLY-BETA-1,6-N-ACETYL-D-GLUCOSAMINE SYNTHASE"/>
    <property type="match status" value="1"/>
</dbReference>
<feature type="transmembrane region" description="Helical" evidence="4">
    <location>
        <begin position="366"/>
        <end position="383"/>
    </location>
</feature>
<comment type="similarity">
    <text evidence="1">Belongs to the glycosyltransferase 2 family.</text>
</comment>
<dbReference type="InterPro" id="IPR001173">
    <property type="entry name" value="Glyco_trans_2-like"/>
</dbReference>
<evidence type="ECO:0000256" key="4">
    <source>
        <dbReference type="SAM" id="Phobius"/>
    </source>
</evidence>
<evidence type="ECO:0000256" key="1">
    <source>
        <dbReference type="ARBA" id="ARBA00006739"/>
    </source>
</evidence>